<protein>
    <submittedName>
        <fullName evidence="2">Uncharacterized protein</fullName>
    </submittedName>
</protein>
<organism evidence="2 3">
    <name type="scientific">Ensete ventricosum</name>
    <name type="common">Abyssinian banana</name>
    <name type="synonym">Musa ensete</name>
    <dbReference type="NCBI Taxonomy" id="4639"/>
    <lineage>
        <taxon>Eukaryota</taxon>
        <taxon>Viridiplantae</taxon>
        <taxon>Streptophyta</taxon>
        <taxon>Embryophyta</taxon>
        <taxon>Tracheophyta</taxon>
        <taxon>Spermatophyta</taxon>
        <taxon>Magnoliopsida</taxon>
        <taxon>Liliopsida</taxon>
        <taxon>Zingiberales</taxon>
        <taxon>Musaceae</taxon>
        <taxon>Ensete</taxon>
    </lineage>
</organism>
<gene>
    <name evidence="2" type="ORF">B296_00009211</name>
</gene>
<accession>A0A427ANQ6</accession>
<dbReference type="Proteomes" id="UP000287651">
    <property type="component" value="Unassembled WGS sequence"/>
</dbReference>
<sequence length="105" mass="11026">MTSFSARLTSSLKSIAFGSSPQLPSPHVQEAEVGFASPSTLRSLSGVLWPGGCHGSRLGSGDDEAGALETRGLRSRVGGVDQHLRDAHLRLHRDRPPAGGEPVDE</sequence>
<evidence type="ECO:0000313" key="2">
    <source>
        <dbReference type="EMBL" id="RRT77849.1"/>
    </source>
</evidence>
<evidence type="ECO:0000256" key="1">
    <source>
        <dbReference type="SAM" id="MobiDB-lite"/>
    </source>
</evidence>
<feature type="region of interest" description="Disordered" evidence="1">
    <location>
        <begin position="15"/>
        <end position="34"/>
    </location>
</feature>
<name>A0A427ANQ6_ENSVE</name>
<comment type="caution">
    <text evidence="2">The sequence shown here is derived from an EMBL/GenBank/DDBJ whole genome shotgun (WGS) entry which is preliminary data.</text>
</comment>
<dbReference type="AlphaFoldDB" id="A0A427ANQ6"/>
<dbReference type="EMBL" id="AMZH03001822">
    <property type="protein sequence ID" value="RRT77849.1"/>
    <property type="molecule type" value="Genomic_DNA"/>
</dbReference>
<reference evidence="2 3" key="1">
    <citation type="journal article" date="2014" name="Agronomy (Basel)">
        <title>A Draft Genome Sequence for Ensete ventricosum, the Drought-Tolerant Tree Against Hunger.</title>
        <authorList>
            <person name="Harrison J."/>
            <person name="Moore K.A."/>
            <person name="Paszkiewicz K."/>
            <person name="Jones T."/>
            <person name="Grant M."/>
            <person name="Ambacheew D."/>
            <person name="Muzemil S."/>
            <person name="Studholme D.J."/>
        </authorList>
    </citation>
    <scope>NUCLEOTIDE SEQUENCE [LARGE SCALE GENOMIC DNA]</scope>
</reference>
<evidence type="ECO:0000313" key="3">
    <source>
        <dbReference type="Proteomes" id="UP000287651"/>
    </source>
</evidence>
<proteinExistence type="predicted"/>